<protein>
    <recommendedName>
        <fullName evidence="2">VOC domain-containing protein</fullName>
    </recommendedName>
</protein>
<dbReference type="GO" id="GO:0046872">
    <property type="term" value="F:metal ion binding"/>
    <property type="evidence" value="ECO:0007669"/>
    <property type="project" value="UniProtKB-KW"/>
</dbReference>
<dbReference type="PATRIC" id="fig|889306.3.peg.1092"/>
<dbReference type="Proteomes" id="UP000031938">
    <property type="component" value="Unassembled WGS sequence"/>
</dbReference>
<dbReference type="InterPro" id="IPR051332">
    <property type="entry name" value="Fosfomycin_Res_Enzymes"/>
</dbReference>
<dbReference type="CDD" id="cd07242">
    <property type="entry name" value="VOC_BsYqjT"/>
    <property type="match status" value="1"/>
</dbReference>
<dbReference type="PANTHER" id="PTHR36113">
    <property type="entry name" value="LYASE, PUTATIVE-RELATED-RELATED"/>
    <property type="match status" value="1"/>
</dbReference>
<dbReference type="InterPro" id="IPR004360">
    <property type="entry name" value="Glyas_Fos-R_dOase_dom"/>
</dbReference>
<dbReference type="EMBL" id="JXRP01000009">
    <property type="protein sequence ID" value="KIL49617.1"/>
    <property type="molecule type" value="Genomic_DNA"/>
</dbReference>
<dbReference type="InterPro" id="IPR037523">
    <property type="entry name" value="VOC_core"/>
</dbReference>
<dbReference type="OrthoDB" id="5296884at2"/>
<dbReference type="AlphaFoldDB" id="A0A0C2VL45"/>
<organism evidence="3 4">
    <name type="scientific">Jeotgalibacillus soli</name>
    <dbReference type="NCBI Taxonomy" id="889306"/>
    <lineage>
        <taxon>Bacteria</taxon>
        <taxon>Bacillati</taxon>
        <taxon>Bacillota</taxon>
        <taxon>Bacilli</taxon>
        <taxon>Bacillales</taxon>
        <taxon>Caryophanaceae</taxon>
        <taxon>Jeotgalibacillus</taxon>
    </lineage>
</organism>
<dbReference type="Gene3D" id="3.10.180.10">
    <property type="entry name" value="2,3-Dihydroxybiphenyl 1,2-Dioxygenase, domain 1"/>
    <property type="match status" value="1"/>
</dbReference>
<dbReference type="RefSeq" id="WP_041086861.1">
    <property type="nucleotide sequence ID" value="NZ_JXRP01000009.1"/>
</dbReference>
<accession>A0A0C2VL45</accession>
<dbReference type="PANTHER" id="PTHR36113:SF6">
    <property type="entry name" value="FOSFOMYCIN RESISTANCE PROTEIN FOSX"/>
    <property type="match status" value="1"/>
</dbReference>
<dbReference type="PROSITE" id="PS51819">
    <property type="entry name" value="VOC"/>
    <property type="match status" value="1"/>
</dbReference>
<proteinExistence type="predicted"/>
<dbReference type="Pfam" id="PF00903">
    <property type="entry name" value="Glyoxalase"/>
    <property type="match status" value="1"/>
</dbReference>
<comment type="caution">
    <text evidence="3">The sequence shown here is derived from an EMBL/GenBank/DDBJ whole genome shotgun (WGS) entry which is preliminary data.</text>
</comment>
<reference evidence="3 4" key="1">
    <citation type="submission" date="2015-01" db="EMBL/GenBank/DDBJ databases">
        <title>Genome sequencing of Jeotgalibacillus soli.</title>
        <authorList>
            <person name="Goh K.M."/>
            <person name="Chan K.-G."/>
            <person name="Yaakop A.S."/>
            <person name="Ee R."/>
            <person name="Gan H.M."/>
            <person name="Chan C.S."/>
        </authorList>
    </citation>
    <scope>NUCLEOTIDE SEQUENCE [LARGE SCALE GENOMIC DNA]</scope>
    <source>
        <strain evidence="3 4">P9</strain>
    </source>
</reference>
<dbReference type="STRING" id="889306.KP78_10850"/>
<name>A0A0C2VL45_9BACL</name>
<dbReference type="SUPFAM" id="SSF54593">
    <property type="entry name" value="Glyoxalase/Bleomycin resistance protein/Dihydroxybiphenyl dioxygenase"/>
    <property type="match status" value="1"/>
</dbReference>
<evidence type="ECO:0000256" key="1">
    <source>
        <dbReference type="ARBA" id="ARBA00022723"/>
    </source>
</evidence>
<evidence type="ECO:0000313" key="3">
    <source>
        <dbReference type="EMBL" id="KIL49617.1"/>
    </source>
</evidence>
<evidence type="ECO:0000259" key="2">
    <source>
        <dbReference type="PROSITE" id="PS51819"/>
    </source>
</evidence>
<evidence type="ECO:0000313" key="4">
    <source>
        <dbReference type="Proteomes" id="UP000031938"/>
    </source>
</evidence>
<keyword evidence="4" id="KW-1185">Reference proteome</keyword>
<sequence>MIHHIELYVSNLEKSKSFWSWLLNELNYTVYQEWDRGISYKHGDVYIVFVPVEDGFDEPNYHRKRVGLNHLAFHAQSKEQVDNLAKRMKQKGIRLLYEDRFPYAGGSEHYALFAEDPDRIKVEIVALEC</sequence>
<keyword evidence="1" id="KW-0479">Metal-binding</keyword>
<feature type="domain" description="VOC" evidence="2">
    <location>
        <begin position="1"/>
        <end position="127"/>
    </location>
</feature>
<gene>
    <name evidence="3" type="ORF">KP78_10850</name>
</gene>
<dbReference type="InterPro" id="IPR029068">
    <property type="entry name" value="Glyas_Bleomycin-R_OHBP_Dase"/>
</dbReference>